<organism evidence="1 2">
    <name type="scientific">Thioclava nitratireducens</name>
    <dbReference type="NCBI Taxonomy" id="1915078"/>
    <lineage>
        <taxon>Bacteria</taxon>
        <taxon>Pseudomonadati</taxon>
        <taxon>Pseudomonadota</taxon>
        <taxon>Alphaproteobacteria</taxon>
        <taxon>Rhodobacterales</taxon>
        <taxon>Paracoccaceae</taxon>
        <taxon>Thioclava</taxon>
    </lineage>
</organism>
<gene>
    <name evidence="1" type="ORF">BMG03_08480</name>
</gene>
<dbReference type="EMBL" id="CP019437">
    <property type="protein sequence ID" value="AQS49789.1"/>
    <property type="molecule type" value="Genomic_DNA"/>
</dbReference>
<dbReference type="RefSeq" id="WP_075774733.1">
    <property type="nucleotide sequence ID" value="NZ_CP019437.1"/>
</dbReference>
<evidence type="ECO:0008006" key="3">
    <source>
        <dbReference type="Google" id="ProtNLM"/>
    </source>
</evidence>
<protein>
    <recommendedName>
        <fullName evidence="3">DUF3445 domain-containing protein</fullName>
    </recommendedName>
</protein>
<reference evidence="1 2" key="1">
    <citation type="submission" date="2017-01" db="EMBL/GenBank/DDBJ databases">
        <title>The complete genome sequence of a sulfur-oxidizing marine bacterium Thioclava sp. 25B10_4T.</title>
        <authorList>
            <person name="Liu Y."/>
            <person name="Lai Q."/>
            <person name="Shao Z."/>
        </authorList>
    </citation>
    <scope>NUCLEOTIDE SEQUENCE [LARGE SCALE GENOMIC DNA]</scope>
    <source>
        <strain evidence="1 2">25B10_4</strain>
    </source>
</reference>
<dbReference type="Pfam" id="PF11927">
    <property type="entry name" value="HODM_asu-like"/>
    <property type="match status" value="1"/>
</dbReference>
<evidence type="ECO:0000313" key="1">
    <source>
        <dbReference type="EMBL" id="AQS49789.1"/>
    </source>
</evidence>
<accession>A0ABM6IMC6</accession>
<dbReference type="InterPro" id="IPR021848">
    <property type="entry name" value="HODM_asu-like"/>
</dbReference>
<sequence>MKDLVATPILQNRLSFAPWADPRTRRLPGVIPVTYEDWLEVDDAYAAQMGLRDRLIGEARDLVLGLSEHGRPAAEELYDLILPMLPALGFACSAETVTRPDGATVALDRTDPLATLGRLLQCDLCLMEADPDAFGHTEHVLTGGVLCFPSGWTLREKFMRPMMRIHEPIEIYTDDLGKRVQRLLDGVREGRGLMRGTASRSAAHLHDPRSEYEFAHAPADAPYIRVERQCLFRLPRTNAVVFSIHTQVVRPESLSPDQAQALAEHPIRQAD</sequence>
<proteinExistence type="predicted"/>
<dbReference type="Proteomes" id="UP000185622">
    <property type="component" value="Chromosome"/>
</dbReference>
<name>A0ABM6IMC6_9RHOB</name>
<keyword evidence="2" id="KW-1185">Reference proteome</keyword>
<evidence type="ECO:0000313" key="2">
    <source>
        <dbReference type="Proteomes" id="UP000185622"/>
    </source>
</evidence>